<feature type="compositionally biased region" description="Low complexity" evidence="5">
    <location>
        <begin position="93"/>
        <end position="105"/>
    </location>
</feature>
<feature type="region of interest" description="Disordered" evidence="5">
    <location>
        <begin position="1"/>
        <end position="34"/>
    </location>
</feature>
<evidence type="ECO:0000313" key="7">
    <source>
        <dbReference type="EMBL" id="MFC7241176.1"/>
    </source>
</evidence>
<protein>
    <submittedName>
        <fullName evidence="7">Neutral zinc metallopeptidase</fullName>
    </submittedName>
</protein>
<dbReference type="EMBL" id="JBHTAC010000001">
    <property type="protein sequence ID" value="MFC7241176.1"/>
    <property type="molecule type" value="Genomic_DNA"/>
</dbReference>
<gene>
    <name evidence="7" type="ORF">ACFQO7_01665</name>
</gene>
<dbReference type="Proteomes" id="UP001596392">
    <property type="component" value="Unassembled WGS sequence"/>
</dbReference>
<sequence length="343" mass="36130">MSINENAELDPSQVEDMRGAGGGRGGGGFNFPPMGGGGGGGGGMGGAGCLAGLLPLLMRSKIGMAVLLIGALCIGIFICTGGGSSLFSGVGGLSPQQQQGQQPGPNDVNSTTLAQQCDKSNPNRFDNPACRNLLYINSIQAYWRSAMPQYLGQQYQPATTRFFTGSVDTACGPATAGVGPFYCPGDNHVYIDLSFYDELASRFGAKGQFAQAYVLAHEYGHHIQTLLGTEAQVRRAQQRDPANANKYSVAMELQADCYAGVWANSAAKTTDATGQPLFKSITQQDIDQALEAAAAVGDDAIQQKATGRINQEAFTHGSSAQRQQWFNQGYRTGDPRQCNTFAG</sequence>
<dbReference type="Pfam" id="PF04228">
    <property type="entry name" value="Zn_peptidase"/>
    <property type="match status" value="1"/>
</dbReference>
<dbReference type="InterPro" id="IPR007343">
    <property type="entry name" value="Uncharacterised_pept_Zn_put"/>
</dbReference>
<evidence type="ECO:0000256" key="3">
    <source>
        <dbReference type="ARBA" id="ARBA00022989"/>
    </source>
</evidence>
<evidence type="ECO:0000313" key="8">
    <source>
        <dbReference type="Proteomes" id="UP001596392"/>
    </source>
</evidence>
<proteinExistence type="predicted"/>
<evidence type="ECO:0000256" key="6">
    <source>
        <dbReference type="SAM" id="Phobius"/>
    </source>
</evidence>
<keyword evidence="2 6" id="KW-0812">Transmembrane</keyword>
<feature type="compositionally biased region" description="Gly residues" evidence="5">
    <location>
        <begin position="19"/>
        <end position="34"/>
    </location>
</feature>
<keyword evidence="4 6" id="KW-0472">Membrane</keyword>
<accession>A0ABW2GRZ4</accession>
<dbReference type="PANTHER" id="PTHR30168:SF0">
    <property type="entry name" value="INNER MEMBRANE PROTEIN"/>
    <property type="match status" value="1"/>
</dbReference>
<reference evidence="8" key="1">
    <citation type="journal article" date="2019" name="Int. J. Syst. Evol. Microbiol.">
        <title>The Global Catalogue of Microorganisms (GCM) 10K type strain sequencing project: providing services to taxonomists for standard genome sequencing and annotation.</title>
        <authorList>
            <consortium name="The Broad Institute Genomics Platform"/>
            <consortium name="The Broad Institute Genome Sequencing Center for Infectious Disease"/>
            <person name="Wu L."/>
            <person name="Ma J."/>
        </authorList>
    </citation>
    <scope>NUCLEOTIDE SEQUENCE [LARGE SCALE GENOMIC DNA]</scope>
    <source>
        <strain evidence="8">CGMCC 1.9106</strain>
    </source>
</reference>
<keyword evidence="3 6" id="KW-1133">Transmembrane helix</keyword>
<evidence type="ECO:0000256" key="2">
    <source>
        <dbReference type="ARBA" id="ARBA00022692"/>
    </source>
</evidence>
<name>A0ABW2GRZ4_9ACTN</name>
<dbReference type="PANTHER" id="PTHR30168">
    <property type="entry name" value="PUTATIVE MEMBRANE PROTEIN YPFJ"/>
    <property type="match status" value="1"/>
</dbReference>
<evidence type="ECO:0000256" key="5">
    <source>
        <dbReference type="SAM" id="MobiDB-lite"/>
    </source>
</evidence>
<comment type="caution">
    <text evidence="7">The sequence shown here is derived from an EMBL/GenBank/DDBJ whole genome shotgun (WGS) entry which is preliminary data.</text>
</comment>
<feature type="transmembrane region" description="Helical" evidence="6">
    <location>
        <begin position="65"/>
        <end position="87"/>
    </location>
</feature>
<evidence type="ECO:0000256" key="4">
    <source>
        <dbReference type="ARBA" id="ARBA00023136"/>
    </source>
</evidence>
<comment type="subcellular location">
    <subcellularLocation>
        <location evidence="1">Membrane</location>
        <topology evidence="1">Single-pass membrane protein</topology>
    </subcellularLocation>
</comment>
<evidence type="ECO:0000256" key="1">
    <source>
        <dbReference type="ARBA" id="ARBA00004167"/>
    </source>
</evidence>
<feature type="region of interest" description="Disordered" evidence="5">
    <location>
        <begin position="91"/>
        <end position="110"/>
    </location>
</feature>
<feature type="transmembrane region" description="Helical" evidence="6">
    <location>
        <begin position="39"/>
        <end position="58"/>
    </location>
</feature>
<dbReference type="RefSeq" id="WP_376804647.1">
    <property type="nucleotide sequence ID" value="NZ_JBHTAC010000001.1"/>
</dbReference>
<organism evidence="7 8">
    <name type="scientific">Catellatospora aurea</name>
    <dbReference type="NCBI Taxonomy" id="1337874"/>
    <lineage>
        <taxon>Bacteria</taxon>
        <taxon>Bacillati</taxon>
        <taxon>Actinomycetota</taxon>
        <taxon>Actinomycetes</taxon>
        <taxon>Micromonosporales</taxon>
        <taxon>Micromonosporaceae</taxon>
        <taxon>Catellatospora</taxon>
    </lineage>
</organism>
<keyword evidence="8" id="KW-1185">Reference proteome</keyword>